<dbReference type="AlphaFoldDB" id="A0A2J6S3F3"/>
<sequence>MADPKPSSSSTSYCKKTRKRAYKKSTKVLPLAKSPTITPVGLGNSDTLQLRLMYHYTKSTCGRHIISTVPILPISLWEVEIPQIAFSSELVLNALMGISALHLLSMNPKDRSLALASGLYLGKALREHRTAMEMIDSRDPEELIIAAVLIAHHHWLSASTKMFQEPYMNDMGTYRFCQGIQALVARAAPWLLEANQGSRVSVDKQIEYLPFPHFLESGSNDMENLLQSLEGAHISQEVKDTYEQVAAILKATYSRIAHGSFGNPPIEQDITAFLPQTPPLFIKHLQNNEPLAMAMLARNIALLSILPDSGAWWIHGAGQCKMADTTVNGICGLIPPRDLWMMDWPLKLISGEITLEI</sequence>
<protein>
    <submittedName>
        <fullName evidence="1">Uncharacterized protein</fullName>
    </submittedName>
</protein>
<dbReference type="Proteomes" id="UP000235786">
    <property type="component" value="Unassembled WGS sequence"/>
</dbReference>
<evidence type="ECO:0000313" key="2">
    <source>
        <dbReference type="Proteomes" id="UP000235786"/>
    </source>
</evidence>
<dbReference type="Pfam" id="PF11951">
    <property type="entry name" value="Fungal_trans_2"/>
    <property type="match status" value="1"/>
</dbReference>
<dbReference type="GO" id="GO:0000981">
    <property type="term" value="F:DNA-binding transcription factor activity, RNA polymerase II-specific"/>
    <property type="evidence" value="ECO:0007669"/>
    <property type="project" value="TreeGrafter"/>
</dbReference>
<dbReference type="InterPro" id="IPR021858">
    <property type="entry name" value="Fun_TF"/>
</dbReference>
<dbReference type="EMBL" id="KZ613940">
    <property type="protein sequence ID" value="PMD45268.1"/>
    <property type="molecule type" value="Genomic_DNA"/>
</dbReference>
<proteinExistence type="predicted"/>
<accession>A0A2J6S3F3</accession>
<dbReference type="OrthoDB" id="3546279at2759"/>
<keyword evidence="2" id="KW-1185">Reference proteome</keyword>
<name>A0A2J6S3F3_HYAVF</name>
<gene>
    <name evidence="1" type="ORF">L207DRAFT_562487</name>
</gene>
<dbReference type="InterPro" id="IPR052400">
    <property type="entry name" value="Zn2-C6_fungal_TF"/>
</dbReference>
<organism evidence="1 2">
    <name type="scientific">Hyaloscypha variabilis (strain UAMH 11265 / GT02V1 / F)</name>
    <name type="common">Meliniomyces variabilis</name>
    <dbReference type="NCBI Taxonomy" id="1149755"/>
    <lineage>
        <taxon>Eukaryota</taxon>
        <taxon>Fungi</taxon>
        <taxon>Dikarya</taxon>
        <taxon>Ascomycota</taxon>
        <taxon>Pezizomycotina</taxon>
        <taxon>Leotiomycetes</taxon>
        <taxon>Helotiales</taxon>
        <taxon>Hyaloscyphaceae</taxon>
        <taxon>Hyaloscypha</taxon>
        <taxon>Hyaloscypha variabilis</taxon>
    </lineage>
</organism>
<dbReference type="PANTHER" id="PTHR47657">
    <property type="entry name" value="STEROL REGULATORY ELEMENT-BINDING PROTEIN ECM22"/>
    <property type="match status" value="1"/>
</dbReference>
<reference evidence="1 2" key="1">
    <citation type="submission" date="2016-04" db="EMBL/GenBank/DDBJ databases">
        <title>A degradative enzymes factory behind the ericoid mycorrhizal symbiosis.</title>
        <authorList>
            <consortium name="DOE Joint Genome Institute"/>
            <person name="Martino E."/>
            <person name="Morin E."/>
            <person name="Grelet G."/>
            <person name="Kuo A."/>
            <person name="Kohler A."/>
            <person name="Daghino S."/>
            <person name="Barry K."/>
            <person name="Choi C."/>
            <person name="Cichocki N."/>
            <person name="Clum A."/>
            <person name="Copeland A."/>
            <person name="Hainaut M."/>
            <person name="Haridas S."/>
            <person name="Labutti K."/>
            <person name="Lindquist E."/>
            <person name="Lipzen A."/>
            <person name="Khouja H.-R."/>
            <person name="Murat C."/>
            <person name="Ohm R."/>
            <person name="Olson A."/>
            <person name="Spatafora J."/>
            <person name="Veneault-Fourrey C."/>
            <person name="Henrissat B."/>
            <person name="Grigoriev I."/>
            <person name="Martin F."/>
            <person name="Perotto S."/>
        </authorList>
    </citation>
    <scope>NUCLEOTIDE SEQUENCE [LARGE SCALE GENOMIC DNA]</scope>
    <source>
        <strain evidence="1 2">F</strain>
    </source>
</reference>
<evidence type="ECO:0000313" key="1">
    <source>
        <dbReference type="EMBL" id="PMD45268.1"/>
    </source>
</evidence>
<dbReference type="PANTHER" id="PTHR47657:SF14">
    <property type="entry name" value="ZN(2)-C6 FUNGAL-TYPE DOMAIN-CONTAINING PROTEIN"/>
    <property type="match status" value="1"/>
</dbReference>